<keyword evidence="8" id="KW-0624">Polysaccharide degradation</keyword>
<evidence type="ECO:0000313" key="9">
    <source>
        <dbReference type="Proteomes" id="UP000239710"/>
    </source>
</evidence>
<dbReference type="SUPFAM" id="SSF51011">
    <property type="entry name" value="Glycosyl hydrolase domain"/>
    <property type="match status" value="1"/>
</dbReference>
<dbReference type="Gene3D" id="2.60.40.1180">
    <property type="entry name" value="Golgi alpha-mannosidase II"/>
    <property type="match status" value="1"/>
</dbReference>
<accession>A0ABX5BUF2</accession>
<dbReference type="PANTHER" id="PTHR11069:SF38">
    <property type="entry name" value="GLUCURONOXYLANASE XYNC"/>
    <property type="match status" value="1"/>
</dbReference>
<dbReference type="Pfam" id="PF02055">
    <property type="entry name" value="Glyco_hydro_30"/>
    <property type="match status" value="1"/>
</dbReference>
<comment type="similarity">
    <text evidence="1 4">Belongs to the glycosyl hydrolase 30 family.</text>
</comment>
<dbReference type="InterPro" id="IPR033453">
    <property type="entry name" value="Glyco_hydro_30_TIM-barrel"/>
</dbReference>
<evidence type="ECO:0000256" key="2">
    <source>
        <dbReference type="ARBA" id="ARBA00022729"/>
    </source>
</evidence>
<gene>
    <name evidence="8" type="ORF">XbrCFBP1976_02755</name>
</gene>
<evidence type="ECO:0000256" key="1">
    <source>
        <dbReference type="ARBA" id="ARBA00005382"/>
    </source>
</evidence>
<feature type="chain" id="PRO_5046365396" evidence="5">
    <location>
        <begin position="32"/>
        <end position="412"/>
    </location>
</feature>
<dbReference type="InterPro" id="IPR013780">
    <property type="entry name" value="Glyco_hydro_b"/>
</dbReference>
<evidence type="ECO:0000259" key="7">
    <source>
        <dbReference type="Pfam" id="PF17189"/>
    </source>
</evidence>
<feature type="domain" description="Glycosyl hydrolase family 30 beta sandwich" evidence="7">
    <location>
        <begin position="321"/>
        <end position="409"/>
    </location>
</feature>
<dbReference type="GO" id="GO:0045493">
    <property type="term" value="P:xylan catabolic process"/>
    <property type="evidence" value="ECO:0007669"/>
    <property type="project" value="UniProtKB-KW"/>
</dbReference>
<evidence type="ECO:0000256" key="5">
    <source>
        <dbReference type="SAM" id="SignalP"/>
    </source>
</evidence>
<keyword evidence="4 8" id="KW-0326">Glycosidase</keyword>
<feature type="domain" description="Glycosyl hydrolase family 30 TIM-barrel" evidence="6">
    <location>
        <begin position="109"/>
        <end position="168"/>
    </location>
</feature>
<dbReference type="Pfam" id="PF17189">
    <property type="entry name" value="Glyco_hydro_30C"/>
    <property type="match status" value="1"/>
</dbReference>
<keyword evidence="9" id="KW-1185">Reference proteome</keyword>
<organism evidence="8 9">
    <name type="scientific">Xanthomonas bromi</name>
    <dbReference type="NCBI Taxonomy" id="56449"/>
    <lineage>
        <taxon>Bacteria</taxon>
        <taxon>Pseudomonadati</taxon>
        <taxon>Pseudomonadota</taxon>
        <taxon>Gammaproteobacteria</taxon>
        <taxon>Lysobacterales</taxon>
        <taxon>Lysobacteraceae</taxon>
        <taxon>Xanthomonas</taxon>
    </lineage>
</organism>
<comment type="caution">
    <text evidence="8">The sequence shown here is derived from an EMBL/GenBank/DDBJ whole genome shotgun (WGS) entry which is preliminary data.</text>
</comment>
<evidence type="ECO:0000259" key="6">
    <source>
        <dbReference type="Pfam" id="PF02055"/>
    </source>
</evidence>
<evidence type="ECO:0000313" key="8">
    <source>
        <dbReference type="EMBL" id="PPV08668.1"/>
    </source>
</evidence>
<dbReference type="Gene3D" id="3.20.20.80">
    <property type="entry name" value="Glycosidases"/>
    <property type="match status" value="1"/>
</dbReference>
<dbReference type="SUPFAM" id="SSF51445">
    <property type="entry name" value="(Trans)glycosidases"/>
    <property type="match status" value="1"/>
</dbReference>
<dbReference type="GO" id="GO:0016798">
    <property type="term" value="F:hydrolase activity, acting on glycosyl bonds"/>
    <property type="evidence" value="ECO:0007669"/>
    <property type="project" value="UniProtKB-KW"/>
</dbReference>
<proteinExistence type="inferred from homology"/>
<dbReference type="InterPro" id="IPR017853">
    <property type="entry name" value="GH"/>
</dbReference>
<evidence type="ECO:0000256" key="3">
    <source>
        <dbReference type="ARBA" id="ARBA00022801"/>
    </source>
</evidence>
<keyword evidence="8" id="KW-0119">Carbohydrate metabolism</keyword>
<protein>
    <submittedName>
        <fullName evidence="8">Xylanase</fullName>
    </submittedName>
</protein>
<name>A0ABX5BUF2_9XANT</name>
<evidence type="ECO:0000256" key="4">
    <source>
        <dbReference type="RuleBase" id="RU361188"/>
    </source>
</evidence>
<keyword evidence="3 4" id="KW-0378">Hydrolase</keyword>
<keyword evidence="8" id="KW-0858">Xylan degradation</keyword>
<dbReference type="Proteomes" id="UP000239710">
    <property type="component" value="Unassembled WGS sequence"/>
</dbReference>
<dbReference type="InterPro" id="IPR033452">
    <property type="entry name" value="GH30_C"/>
</dbReference>
<dbReference type="EMBL" id="MDCE01000003">
    <property type="protein sequence ID" value="PPV08668.1"/>
    <property type="molecule type" value="Genomic_DNA"/>
</dbReference>
<dbReference type="PANTHER" id="PTHR11069">
    <property type="entry name" value="GLUCOSYLCERAMIDASE"/>
    <property type="match status" value="1"/>
</dbReference>
<sequence length="412" mass="44226">MWWRLLGRTSLSMLCALTCAMAVLLAGQAAAQTVTITPTQTYQTVRGFGGMNGAGWINDLTPAQVDLAFGSGNGQIGLSILRMRIDPSSAGWATQVPTATRVRALGGLLFASPWTPPAYMKSNNSVINGGKVLPRYYAAYTQHLLDFVNYMSGRGAPLYAISLQNEPDWHPDYESADWSGGDFVNYLGSEGSKFGSLKVIVGESVGFNFSITDSVLNNATANQATSIVAGHLYGATPRDYALARSKGKQVWMTEHYTDNTDGNAWPSALGVASELHASMAANFNAYVWWYIRRSYGLIGENGAVSKRGYAMSQFARFVRPGSVRVGATEHPYSDVSVTAYRTPDNKLVLVAVNTGTSHQRLDLTLPAGTAAQFAKYSTSSTLNVGFGGNYSVVNGKTSLYVDPHSVTTLVGN</sequence>
<dbReference type="InterPro" id="IPR001139">
    <property type="entry name" value="Glyco_hydro_30"/>
</dbReference>
<keyword evidence="2 5" id="KW-0732">Signal</keyword>
<reference evidence="8 9" key="1">
    <citation type="submission" date="2016-08" db="EMBL/GenBank/DDBJ databases">
        <title>Evolution of the type three secretion system and type three effector repertoires in Xanthomonas.</title>
        <authorList>
            <person name="Merda D."/>
            <person name="Briand M."/>
            <person name="Bosis E."/>
            <person name="Rousseau C."/>
            <person name="Portier P."/>
            <person name="Jacques M.-A."/>
            <person name="Fischer-Le Saux M."/>
        </authorList>
    </citation>
    <scope>NUCLEOTIDE SEQUENCE [LARGE SCALE GENOMIC DNA]</scope>
    <source>
        <strain evidence="8 9">CFBP1976</strain>
    </source>
</reference>
<feature type="signal peptide" evidence="5">
    <location>
        <begin position="1"/>
        <end position="31"/>
    </location>
</feature>